<name>A0A8I0KKN4_9ACTN</name>
<dbReference type="GO" id="GO:0016787">
    <property type="term" value="F:hydrolase activity"/>
    <property type="evidence" value="ECO:0007669"/>
    <property type="project" value="UniProtKB-KW"/>
</dbReference>
<accession>A0A8I0KKN4</accession>
<dbReference type="EMBL" id="JACWMT010000001">
    <property type="protein sequence ID" value="MBD1269078.1"/>
    <property type="molecule type" value="Genomic_DNA"/>
</dbReference>
<dbReference type="EMBL" id="JACBZN010000001">
    <property type="protein sequence ID" value="NYI37013.1"/>
    <property type="molecule type" value="Genomic_DNA"/>
</dbReference>
<dbReference type="Pfam" id="PF00857">
    <property type="entry name" value="Isochorismatase"/>
    <property type="match status" value="1"/>
</dbReference>
<dbReference type="RefSeq" id="WP_179423136.1">
    <property type="nucleotide sequence ID" value="NZ_BAAAMP010000002.1"/>
</dbReference>
<evidence type="ECO:0000313" key="5">
    <source>
        <dbReference type="Proteomes" id="UP000587211"/>
    </source>
</evidence>
<dbReference type="PANTHER" id="PTHR43540:SF6">
    <property type="entry name" value="ISOCHORISMATASE-LIKE DOMAIN-CONTAINING PROTEIN"/>
    <property type="match status" value="1"/>
</dbReference>
<sequence>MSEPWLVVIDPQRVFAAPDSPWGSPMFGAIVEPVRELAARHRTIVTRWVPAAGAERVGGWNAYFAAWPFADRPADDALFDLVPEVTDLASDGTVDATTFGKWPALEAVTGPAPELVLTGVATDCCVISTALAAADAGATVKVVAEACAGSTPENHAKALDLMALYAPQITVARGARDL</sequence>
<reference evidence="4 5" key="1">
    <citation type="submission" date="2020-07" db="EMBL/GenBank/DDBJ databases">
        <title>Sequencing the genomes of 1000 actinobacteria strains.</title>
        <authorList>
            <person name="Klenk H.-P."/>
        </authorList>
    </citation>
    <scope>NUCLEOTIDE SEQUENCE [LARGE SCALE GENOMIC DNA]</scope>
    <source>
        <strain evidence="4 5">DSM 19087</strain>
    </source>
</reference>
<evidence type="ECO:0000313" key="4">
    <source>
        <dbReference type="EMBL" id="NYI37013.1"/>
    </source>
</evidence>
<organism evidence="3 6">
    <name type="scientific">Aeromicrobium tamlense</name>
    <dbReference type="NCBI Taxonomy" id="375541"/>
    <lineage>
        <taxon>Bacteria</taxon>
        <taxon>Bacillati</taxon>
        <taxon>Actinomycetota</taxon>
        <taxon>Actinomycetes</taxon>
        <taxon>Propionibacteriales</taxon>
        <taxon>Nocardioidaceae</taxon>
        <taxon>Aeromicrobium</taxon>
    </lineage>
</organism>
<dbReference type="SUPFAM" id="SSF52499">
    <property type="entry name" value="Isochorismatase-like hydrolases"/>
    <property type="match status" value="1"/>
</dbReference>
<feature type="domain" description="Isochorismatase-like" evidence="2">
    <location>
        <begin position="5"/>
        <end position="171"/>
    </location>
</feature>
<comment type="caution">
    <text evidence="3">The sequence shown here is derived from an EMBL/GenBank/DDBJ whole genome shotgun (WGS) entry which is preliminary data.</text>
</comment>
<keyword evidence="1" id="KW-0378">Hydrolase</keyword>
<keyword evidence="5" id="KW-1185">Reference proteome</keyword>
<evidence type="ECO:0000313" key="3">
    <source>
        <dbReference type="EMBL" id="MBD1269078.1"/>
    </source>
</evidence>
<dbReference type="Proteomes" id="UP000587211">
    <property type="component" value="Unassembled WGS sequence"/>
</dbReference>
<reference evidence="3" key="2">
    <citation type="submission" date="2020-09" db="EMBL/GenBank/DDBJ databases">
        <title>Novel species in genus Aeromicrobium.</title>
        <authorList>
            <person name="Zhang G."/>
        </authorList>
    </citation>
    <scope>NUCLEOTIDE SEQUENCE</scope>
    <source>
        <strain evidence="3">SSW1-57</strain>
    </source>
</reference>
<dbReference type="PANTHER" id="PTHR43540">
    <property type="entry name" value="PEROXYUREIDOACRYLATE/UREIDOACRYLATE AMIDOHYDROLASE-RELATED"/>
    <property type="match status" value="1"/>
</dbReference>
<evidence type="ECO:0000256" key="1">
    <source>
        <dbReference type="ARBA" id="ARBA00022801"/>
    </source>
</evidence>
<protein>
    <submittedName>
        <fullName evidence="3">Isochorismatase family protein</fullName>
    </submittedName>
    <submittedName>
        <fullName evidence="4">Nicotinamidase-related amidase</fullName>
    </submittedName>
</protein>
<dbReference type="InterPro" id="IPR036380">
    <property type="entry name" value="Isochorismatase-like_sf"/>
</dbReference>
<dbReference type="AlphaFoldDB" id="A0A8I0KKN4"/>
<proteinExistence type="predicted"/>
<gene>
    <name evidence="4" type="ORF">BJ975_000388</name>
    <name evidence="3" type="ORF">IDH50_02425</name>
</gene>
<dbReference type="InterPro" id="IPR050272">
    <property type="entry name" value="Isochorismatase-like_hydrls"/>
</dbReference>
<dbReference type="Proteomes" id="UP000659061">
    <property type="component" value="Unassembled WGS sequence"/>
</dbReference>
<dbReference type="InterPro" id="IPR000868">
    <property type="entry name" value="Isochorismatase-like_dom"/>
</dbReference>
<dbReference type="Gene3D" id="3.40.50.850">
    <property type="entry name" value="Isochorismatase-like"/>
    <property type="match status" value="1"/>
</dbReference>
<evidence type="ECO:0000259" key="2">
    <source>
        <dbReference type="Pfam" id="PF00857"/>
    </source>
</evidence>
<evidence type="ECO:0000313" key="6">
    <source>
        <dbReference type="Proteomes" id="UP000659061"/>
    </source>
</evidence>